<dbReference type="PROSITE" id="PS51257">
    <property type="entry name" value="PROKAR_LIPOPROTEIN"/>
    <property type="match status" value="1"/>
</dbReference>
<keyword evidence="3" id="KW-1185">Reference proteome</keyword>
<evidence type="ECO:0000256" key="1">
    <source>
        <dbReference type="SAM" id="SignalP"/>
    </source>
</evidence>
<feature type="chain" id="PRO_5014660164" description="GerMN domain-containing protein" evidence="1">
    <location>
        <begin position="25"/>
        <end position="672"/>
    </location>
</feature>
<proteinExistence type="predicted"/>
<name>A0A2N8L177_9BURK</name>
<evidence type="ECO:0000313" key="3">
    <source>
        <dbReference type="Proteomes" id="UP000235916"/>
    </source>
</evidence>
<sequence>MREESMRVLQSLRLAVVLSTAALAAACGGGGGGDTGSGTPSVPDVPISGLMPSAPTAGAVLYADAAVLRPMKDQYRWTYQGLVKWVGLYAPDTPYTNLVTQRGAGAGVQEQASNPFGMGPVSTGGLEPLVIEAGVVRQRLRASLLPGVSTDLLDFVELRSPVRQGEQYNVYDRRLADIGRDLDGDKRNDGFDVAIWVRVEGEEVLDLPDRSQVKTLKTILTMQLRPVYSSGKVANVDEVKQTTWYLPNVGIVKRQIDMPAENQVGIRKNIIEELRYWDGVDRGYGVAPPTDLVMPSGSKPLGAVLGVVGFESHAVVASEVNGELPSYGIALTHIDAVGKVVASRTYTSAELFGPNATAFGYETARLVRMGDELRIVAFGDGIVMRRLSSTGQQVLGASPVQLVKYVNDANETSPDWSTERQKFSFAATSDQIWLSWNATLRLPESNYKQVIRLRGFDGAGNPITSVQDVSPATVAGLSGASLAIQGNRLLVSWGILGDLPAWFYSVHDTANGQALAKYEVAGLKTDTWRYPQALSLEAGLGLWTVNKAGGVAAVRLNEGTYSLEQSTASYLDGQTLSTVGLGLKNLSSGMVLGGSPFLYVAYGENVNIYGQNEWFVSRVPAGVNQPAATPMQLLGRGLTKDSYPRYLMPMGNKVLVIGARPSGQLYSYLVWL</sequence>
<protein>
    <recommendedName>
        <fullName evidence="4">GerMN domain-containing protein</fullName>
    </recommendedName>
</protein>
<gene>
    <name evidence="2" type="ORF">C1O66_19135</name>
</gene>
<comment type="caution">
    <text evidence="2">The sequence shown here is derived from an EMBL/GenBank/DDBJ whole genome shotgun (WGS) entry which is preliminary data.</text>
</comment>
<dbReference type="Proteomes" id="UP000235916">
    <property type="component" value="Unassembled WGS sequence"/>
</dbReference>
<feature type="signal peptide" evidence="1">
    <location>
        <begin position="1"/>
        <end position="24"/>
    </location>
</feature>
<evidence type="ECO:0008006" key="4">
    <source>
        <dbReference type="Google" id="ProtNLM"/>
    </source>
</evidence>
<organism evidence="2 3">
    <name type="scientific">Kinneretia aquatilis</name>
    <dbReference type="NCBI Taxonomy" id="2070761"/>
    <lineage>
        <taxon>Bacteria</taxon>
        <taxon>Pseudomonadati</taxon>
        <taxon>Pseudomonadota</taxon>
        <taxon>Betaproteobacteria</taxon>
        <taxon>Burkholderiales</taxon>
        <taxon>Sphaerotilaceae</taxon>
        <taxon>Roseateles</taxon>
    </lineage>
</organism>
<accession>A0A2N8L177</accession>
<reference evidence="2 3" key="1">
    <citation type="submission" date="2018-01" db="EMBL/GenBank/DDBJ databases">
        <title>Draft genome sequence of Paucibacter aquatile CR182 isolated from freshwater of the Nakdong River.</title>
        <authorList>
            <person name="Choi A."/>
            <person name="Chung E.J."/>
        </authorList>
    </citation>
    <scope>NUCLEOTIDE SEQUENCE [LARGE SCALE GENOMIC DNA]</scope>
    <source>
        <strain evidence="2 3">CR182</strain>
    </source>
</reference>
<evidence type="ECO:0000313" key="2">
    <source>
        <dbReference type="EMBL" id="PND39437.1"/>
    </source>
</evidence>
<dbReference type="AlphaFoldDB" id="A0A2N8L177"/>
<keyword evidence="1" id="KW-0732">Signal</keyword>
<dbReference type="EMBL" id="POSP01000003">
    <property type="protein sequence ID" value="PND39437.1"/>
    <property type="molecule type" value="Genomic_DNA"/>
</dbReference>